<reference evidence="1 2" key="2">
    <citation type="journal article" date="2021" name="Genomics">
        <title>High-quality reference genome for Clonorchis sinensis.</title>
        <authorList>
            <person name="Young N.D."/>
            <person name="Stroehlein A.J."/>
            <person name="Kinkar L."/>
            <person name="Wang T."/>
            <person name="Sohn W.M."/>
            <person name="Chang B.C.H."/>
            <person name="Kaur P."/>
            <person name="Weisz D."/>
            <person name="Dudchenko O."/>
            <person name="Aiden E.L."/>
            <person name="Korhonen P.K."/>
            <person name="Gasser R.B."/>
        </authorList>
    </citation>
    <scope>NUCLEOTIDE SEQUENCE [LARGE SCALE GENOMIC DNA]</scope>
    <source>
        <strain evidence="1">Cs-k2</strain>
    </source>
</reference>
<reference evidence="1 2" key="1">
    <citation type="journal article" date="2018" name="Biotechnol. Adv.">
        <title>Improved genomic resources and new bioinformatic workflow for the carcinogenic parasite Clonorchis sinensis: Biotechnological implications.</title>
        <authorList>
            <person name="Wang D."/>
            <person name="Korhonen P.K."/>
            <person name="Gasser R.B."/>
            <person name="Young N.D."/>
        </authorList>
    </citation>
    <scope>NUCLEOTIDE SEQUENCE [LARGE SCALE GENOMIC DNA]</scope>
    <source>
        <strain evidence="1">Cs-k2</strain>
    </source>
</reference>
<dbReference type="InParanoid" id="A0A3R7JNF5"/>
<evidence type="ECO:0000313" key="1">
    <source>
        <dbReference type="EMBL" id="KAG5453519.1"/>
    </source>
</evidence>
<keyword evidence="2" id="KW-1185">Reference proteome</keyword>
<gene>
    <name evidence="1" type="ORF">CSKR_102983</name>
</gene>
<dbReference type="OrthoDB" id="6227366at2759"/>
<protein>
    <submittedName>
        <fullName evidence="1">Uncharacterized protein</fullName>
    </submittedName>
</protein>
<dbReference type="AlphaFoldDB" id="A0A3R7JNF5"/>
<proteinExistence type="predicted"/>
<accession>A0A3R7JNF5</accession>
<sequence length="92" mass="10326">MNVFLAINPIWVPVEPKGILHTKFHSAKCGTRWLKWLEREFTDHNVRRSNPTSASRLALSRLGQPGSIPALVIPSGGMASRHRKVVTAERPF</sequence>
<comment type="caution">
    <text evidence="1">The sequence shown here is derived from an EMBL/GenBank/DDBJ whole genome shotgun (WGS) entry which is preliminary data.</text>
</comment>
<dbReference type="Proteomes" id="UP000286415">
    <property type="component" value="Unassembled WGS sequence"/>
</dbReference>
<name>A0A3R7JNF5_CLOSI</name>
<evidence type="ECO:0000313" key="2">
    <source>
        <dbReference type="Proteomes" id="UP000286415"/>
    </source>
</evidence>
<dbReference type="EMBL" id="NIRI02000013">
    <property type="protein sequence ID" value="KAG5453519.1"/>
    <property type="molecule type" value="Genomic_DNA"/>
</dbReference>
<organism evidence="1 2">
    <name type="scientific">Clonorchis sinensis</name>
    <name type="common">Chinese liver fluke</name>
    <dbReference type="NCBI Taxonomy" id="79923"/>
    <lineage>
        <taxon>Eukaryota</taxon>
        <taxon>Metazoa</taxon>
        <taxon>Spiralia</taxon>
        <taxon>Lophotrochozoa</taxon>
        <taxon>Platyhelminthes</taxon>
        <taxon>Trematoda</taxon>
        <taxon>Digenea</taxon>
        <taxon>Opisthorchiida</taxon>
        <taxon>Opisthorchiata</taxon>
        <taxon>Opisthorchiidae</taxon>
        <taxon>Clonorchis</taxon>
    </lineage>
</organism>